<reference evidence="1" key="2">
    <citation type="journal article" date="2022" name="New Phytol.">
        <title>Evolutionary transition to the ectomycorrhizal habit in the genomes of a hyperdiverse lineage of mushroom-forming fungi.</title>
        <authorList>
            <person name="Looney B."/>
            <person name="Miyauchi S."/>
            <person name="Morin E."/>
            <person name="Drula E."/>
            <person name="Courty P.E."/>
            <person name="Kohler A."/>
            <person name="Kuo A."/>
            <person name="LaButti K."/>
            <person name="Pangilinan J."/>
            <person name="Lipzen A."/>
            <person name="Riley R."/>
            <person name="Andreopoulos W."/>
            <person name="He G."/>
            <person name="Johnson J."/>
            <person name="Nolan M."/>
            <person name="Tritt A."/>
            <person name="Barry K.W."/>
            <person name="Grigoriev I.V."/>
            <person name="Nagy L.G."/>
            <person name="Hibbett D."/>
            <person name="Henrissat B."/>
            <person name="Matheny P.B."/>
            <person name="Labbe J."/>
            <person name="Martin F.M."/>
        </authorList>
    </citation>
    <scope>NUCLEOTIDE SEQUENCE</scope>
    <source>
        <strain evidence="1">FP105234-sp</strain>
    </source>
</reference>
<gene>
    <name evidence="1" type="ORF">FA95DRAFT_1612562</name>
</gene>
<evidence type="ECO:0000313" key="2">
    <source>
        <dbReference type="Proteomes" id="UP000814033"/>
    </source>
</evidence>
<comment type="caution">
    <text evidence="1">The sequence shown here is derived from an EMBL/GenBank/DDBJ whole genome shotgun (WGS) entry which is preliminary data.</text>
</comment>
<evidence type="ECO:0000313" key="1">
    <source>
        <dbReference type="EMBL" id="KAI0039456.1"/>
    </source>
</evidence>
<sequence length="165" mass="17981">MVNGRAVGAGDMWANTYARLCDAPLSLSTTRRPSTVAPAARTTCAIQPERGPWKSQHRRALTVLVGGRLRRHLHGPSTQHPHQTRAVVSADASVARYSSALVLKDSLSPPQRHRLFAHHPRPRLALRVSLNRSPRLTIAIDVASPHDLRSPQSALPQRVTGQPGS</sequence>
<accession>A0ACB8R751</accession>
<keyword evidence="2" id="KW-1185">Reference proteome</keyword>
<dbReference type="EMBL" id="MU276303">
    <property type="protein sequence ID" value="KAI0039456.1"/>
    <property type="molecule type" value="Genomic_DNA"/>
</dbReference>
<protein>
    <submittedName>
        <fullName evidence="1">Uncharacterized protein</fullName>
    </submittedName>
</protein>
<organism evidence="1 2">
    <name type="scientific">Auriscalpium vulgare</name>
    <dbReference type="NCBI Taxonomy" id="40419"/>
    <lineage>
        <taxon>Eukaryota</taxon>
        <taxon>Fungi</taxon>
        <taxon>Dikarya</taxon>
        <taxon>Basidiomycota</taxon>
        <taxon>Agaricomycotina</taxon>
        <taxon>Agaricomycetes</taxon>
        <taxon>Russulales</taxon>
        <taxon>Auriscalpiaceae</taxon>
        <taxon>Auriscalpium</taxon>
    </lineage>
</organism>
<proteinExistence type="predicted"/>
<name>A0ACB8R751_9AGAM</name>
<dbReference type="Proteomes" id="UP000814033">
    <property type="component" value="Unassembled WGS sequence"/>
</dbReference>
<reference evidence="1" key="1">
    <citation type="submission" date="2021-02" db="EMBL/GenBank/DDBJ databases">
        <authorList>
            <consortium name="DOE Joint Genome Institute"/>
            <person name="Ahrendt S."/>
            <person name="Looney B.P."/>
            <person name="Miyauchi S."/>
            <person name="Morin E."/>
            <person name="Drula E."/>
            <person name="Courty P.E."/>
            <person name="Chicoki N."/>
            <person name="Fauchery L."/>
            <person name="Kohler A."/>
            <person name="Kuo A."/>
            <person name="Labutti K."/>
            <person name="Pangilinan J."/>
            <person name="Lipzen A."/>
            <person name="Riley R."/>
            <person name="Andreopoulos W."/>
            <person name="He G."/>
            <person name="Johnson J."/>
            <person name="Barry K.W."/>
            <person name="Grigoriev I.V."/>
            <person name="Nagy L."/>
            <person name="Hibbett D."/>
            <person name="Henrissat B."/>
            <person name="Matheny P.B."/>
            <person name="Labbe J."/>
            <person name="Martin F."/>
        </authorList>
    </citation>
    <scope>NUCLEOTIDE SEQUENCE</scope>
    <source>
        <strain evidence="1">FP105234-sp</strain>
    </source>
</reference>